<organism evidence="1 2">
    <name type="scientific">Russula earlei</name>
    <dbReference type="NCBI Taxonomy" id="71964"/>
    <lineage>
        <taxon>Eukaryota</taxon>
        <taxon>Fungi</taxon>
        <taxon>Dikarya</taxon>
        <taxon>Basidiomycota</taxon>
        <taxon>Agaricomycotina</taxon>
        <taxon>Agaricomycetes</taxon>
        <taxon>Russulales</taxon>
        <taxon>Russulaceae</taxon>
        <taxon>Russula</taxon>
    </lineage>
</organism>
<keyword evidence="2" id="KW-1185">Reference proteome</keyword>
<evidence type="ECO:0000313" key="2">
    <source>
        <dbReference type="Proteomes" id="UP001207468"/>
    </source>
</evidence>
<proteinExistence type="predicted"/>
<gene>
    <name evidence="1" type="ORF">F5148DRAFT_1283934</name>
</gene>
<evidence type="ECO:0000313" key="1">
    <source>
        <dbReference type="EMBL" id="KAI9508558.1"/>
    </source>
</evidence>
<protein>
    <submittedName>
        <fullName evidence="1">Uncharacterized protein</fullName>
    </submittedName>
</protein>
<comment type="caution">
    <text evidence="1">The sequence shown here is derived from an EMBL/GenBank/DDBJ whole genome shotgun (WGS) entry which is preliminary data.</text>
</comment>
<reference evidence="1" key="1">
    <citation type="submission" date="2021-03" db="EMBL/GenBank/DDBJ databases">
        <title>Evolutionary priming and transition to the ectomycorrhizal habit in an iconic lineage of mushroom-forming fungi: is preadaptation a requirement?</title>
        <authorList>
            <consortium name="DOE Joint Genome Institute"/>
            <person name="Looney B.P."/>
            <person name="Miyauchi S."/>
            <person name="Morin E."/>
            <person name="Drula E."/>
            <person name="Courty P.E."/>
            <person name="Chicoki N."/>
            <person name="Fauchery L."/>
            <person name="Kohler A."/>
            <person name="Kuo A."/>
            <person name="LaButti K."/>
            <person name="Pangilinan J."/>
            <person name="Lipzen A."/>
            <person name="Riley R."/>
            <person name="Andreopoulos W."/>
            <person name="He G."/>
            <person name="Johnson J."/>
            <person name="Barry K.W."/>
            <person name="Grigoriev I.V."/>
            <person name="Nagy L."/>
            <person name="Hibbett D."/>
            <person name="Henrissat B."/>
            <person name="Matheny P.B."/>
            <person name="Labbe J."/>
            <person name="Martin A.F."/>
        </authorList>
    </citation>
    <scope>NUCLEOTIDE SEQUENCE</scope>
    <source>
        <strain evidence="1">BPL698</strain>
    </source>
</reference>
<dbReference type="Proteomes" id="UP001207468">
    <property type="component" value="Unassembled WGS sequence"/>
</dbReference>
<dbReference type="EMBL" id="JAGFNK010000087">
    <property type="protein sequence ID" value="KAI9508558.1"/>
    <property type="molecule type" value="Genomic_DNA"/>
</dbReference>
<accession>A0ACC0UAC4</accession>
<name>A0ACC0UAC4_9AGAM</name>
<sequence length="300" mass="33836">MVNFRDPAVIQQDEWAVVKLWHALAGLYFWEFLNTLDYEWSIIKGHRPYRWSIWIYSLTRVAALISVILSLIGVDDSTQYNCQIQNKFQFIFGYLTFATASLLILLRIIAIWNEKKIVIAIATTVWAVNLSFFIRGIVRVNNQLYGYNTSGSYHLLNPQIHSVWVPAGTTCEVTNIQSTKPNIILALATDLVLVGIMLVGLLRLGYHERGAFGIGHLLWKQGLIWLLIATVAEVPPAVFIILNLNEPFNEMFQIPAMIALSIAATRIHRSLTDFAARSTEMYENGPHAFSSSALTGRSPP</sequence>